<name>A0A1H2JY30_9BACT</name>
<keyword evidence="2" id="KW-1185">Reference proteome</keyword>
<gene>
    <name evidence="1" type="ORF">SAMN04487931_11736</name>
</gene>
<evidence type="ECO:0000313" key="2">
    <source>
        <dbReference type="Proteomes" id="UP000199608"/>
    </source>
</evidence>
<accession>A0A1H2JY30</accession>
<dbReference type="RefSeq" id="WP_092238023.1">
    <property type="nucleotide sequence ID" value="NZ_FNLL01000017.1"/>
</dbReference>
<organism evidence="1 2">
    <name type="scientific">Desulfobacula phenolica</name>
    <dbReference type="NCBI Taxonomy" id="90732"/>
    <lineage>
        <taxon>Bacteria</taxon>
        <taxon>Pseudomonadati</taxon>
        <taxon>Thermodesulfobacteriota</taxon>
        <taxon>Desulfobacteria</taxon>
        <taxon>Desulfobacterales</taxon>
        <taxon>Desulfobacteraceae</taxon>
        <taxon>Desulfobacula</taxon>
    </lineage>
</organism>
<sequence>MAFETKEELLEKYIKMDKPRCPHCDTDMTLWEVPPINFSDGLGWGTPYLFVCFNDDCSSYKHGWDNMSETMEAAASYRCYVEPGQKNFEYMPVFSPMGAQGGKLDDEVLIREEARKELLKKTFSILTDYYMSKDWDEILKICLDPNIPPKARLKAAEMVGELGGIEATEHLINHKFPTPVLQKGVEDAIVQLHERHFTRECPYCAEIIKKRATLCKHCNKEIPRG</sequence>
<dbReference type="EMBL" id="FNLL01000017">
    <property type="protein sequence ID" value="SDU61330.1"/>
    <property type="molecule type" value="Genomic_DNA"/>
</dbReference>
<protein>
    <recommendedName>
        <fullName evidence="3">Zinc ribbon domain-containing protein</fullName>
    </recommendedName>
</protein>
<reference evidence="2" key="1">
    <citation type="submission" date="2016-10" db="EMBL/GenBank/DDBJ databases">
        <authorList>
            <person name="Varghese N."/>
            <person name="Submissions S."/>
        </authorList>
    </citation>
    <scope>NUCLEOTIDE SEQUENCE [LARGE SCALE GENOMIC DNA]</scope>
    <source>
        <strain evidence="2">DSM 3384</strain>
    </source>
</reference>
<proteinExistence type="predicted"/>
<dbReference type="AlphaFoldDB" id="A0A1H2JY30"/>
<dbReference type="Proteomes" id="UP000199608">
    <property type="component" value="Unassembled WGS sequence"/>
</dbReference>
<evidence type="ECO:0000313" key="1">
    <source>
        <dbReference type="EMBL" id="SDU61330.1"/>
    </source>
</evidence>
<evidence type="ECO:0008006" key="3">
    <source>
        <dbReference type="Google" id="ProtNLM"/>
    </source>
</evidence>